<feature type="domain" description="FAD/NAD(P)-binding" evidence="11">
    <location>
        <begin position="376"/>
        <end position="492"/>
    </location>
</feature>
<dbReference type="Gene3D" id="3.20.20.70">
    <property type="entry name" value="Aldolase class I"/>
    <property type="match status" value="1"/>
</dbReference>
<evidence type="ECO:0000256" key="8">
    <source>
        <dbReference type="ARBA" id="ARBA00023004"/>
    </source>
</evidence>
<sequence length="679" mass="74471">MNRTDPLLEPYQFKHLTLRNRLISTGHEPAYTEGGLPKDRYRLYHLEKAKGGIGLTMIGGSTVVAPDSPQSFGNIELFRDESVHWLKRLADDCHDEGAAVMIQITHLGRRTYWSRSEWLPIVAPSSVREAAHRGYPKAMEDWDIARVVRAYADGAEKVQAAGLDGIEITAYGHLFDQFLSPLTNKRDDEYGGSLENRMRFGFEVLNAMRARVGPEMILGLRLVCDEDVEKGISREEGVEIARRFATSGLIDFVNVIRGHLDTEEGLSRVIPGMGARSAPHLDFAGEVRSQIKITTMHAARIQDVATARHAVESGKLDLVGMTRAHIADPHIVRKIAAGVEETIRPCVGMGYCIDSIYNGEASCVHNAATGREAKMPHVIPRSEGPQKRVVVVGAGPAGLEAARVAAERGHQVVVFEAADEPGGQIRLTASLKRRREIMGIIDWRIAECERLGVEIRLNTYAEADDVLAEAPDVVVIATGGMPDTSFLAEGEALATSSWDILSGAVKPAREVILFDDNGAHPGPTAAEFLAEAGSKVEIVTPERILAPEVGGTSFPPYFAKFSEHDVKITLNLRLTAIRRSGNRLIAEFFDEYGRRTVTREVDQVVYETGTQPLDDVYFALKEGSTNRGEVDIEALIAGRPQHVVTNPEGGYVLWRVGDAIASRNIHAAIYDALRLVKDV</sequence>
<evidence type="ECO:0000256" key="5">
    <source>
        <dbReference type="ARBA" id="ARBA00022643"/>
    </source>
</evidence>
<dbReference type="Pfam" id="PF00724">
    <property type="entry name" value="Oxidored_FMN"/>
    <property type="match status" value="1"/>
</dbReference>
<dbReference type="SUPFAM" id="SSF51905">
    <property type="entry name" value="FAD/NAD(P)-binding domain"/>
    <property type="match status" value="1"/>
</dbReference>
<evidence type="ECO:0000313" key="13">
    <source>
        <dbReference type="Proteomes" id="UP000609531"/>
    </source>
</evidence>
<evidence type="ECO:0000256" key="1">
    <source>
        <dbReference type="ARBA" id="ARBA00001917"/>
    </source>
</evidence>
<dbReference type="InterPro" id="IPR051793">
    <property type="entry name" value="NADH:flavin_oxidoreductase"/>
</dbReference>
<comment type="cofactor">
    <cofactor evidence="1">
        <name>FMN</name>
        <dbReference type="ChEBI" id="CHEBI:58210"/>
    </cofactor>
</comment>
<evidence type="ECO:0000256" key="7">
    <source>
        <dbReference type="ARBA" id="ARBA00023002"/>
    </source>
</evidence>
<keyword evidence="4" id="KW-0285">Flavoprotein</keyword>
<evidence type="ECO:0000256" key="4">
    <source>
        <dbReference type="ARBA" id="ARBA00022630"/>
    </source>
</evidence>
<dbReference type="GO" id="GO:0051536">
    <property type="term" value="F:iron-sulfur cluster binding"/>
    <property type="evidence" value="ECO:0007669"/>
    <property type="project" value="UniProtKB-KW"/>
</dbReference>
<dbReference type="PRINTS" id="PR00411">
    <property type="entry name" value="PNDRDTASEI"/>
</dbReference>
<dbReference type="Gene3D" id="3.50.50.60">
    <property type="entry name" value="FAD/NAD(P)-binding domain"/>
    <property type="match status" value="1"/>
</dbReference>
<dbReference type="Pfam" id="PF07992">
    <property type="entry name" value="Pyr_redox_2"/>
    <property type="match status" value="1"/>
</dbReference>
<comment type="similarity">
    <text evidence="3">In the N-terminal section; belongs to the NADH:flavin oxidoreductase/NADH oxidase family.</text>
</comment>
<keyword evidence="8" id="KW-0408">Iron</keyword>
<dbReference type="Gene3D" id="3.40.50.720">
    <property type="entry name" value="NAD(P)-binding Rossmann-like Domain"/>
    <property type="match status" value="1"/>
</dbReference>
<keyword evidence="9" id="KW-0411">Iron-sulfur</keyword>
<organism evidence="12 13">
    <name type="scientific">Acuticoccus mangrovi</name>
    <dbReference type="NCBI Taxonomy" id="2796142"/>
    <lineage>
        <taxon>Bacteria</taxon>
        <taxon>Pseudomonadati</taxon>
        <taxon>Pseudomonadota</taxon>
        <taxon>Alphaproteobacteria</taxon>
        <taxon>Hyphomicrobiales</taxon>
        <taxon>Amorphaceae</taxon>
        <taxon>Acuticoccus</taxon>
    </lineage>
</organism>
<evidence type="ECO:0000256" key="6">
    <source>
        <dbReference type="ARBA" id="ARBA00022723"/>
    </source>
</evidence>
<dbReference type="AlphaFoldDB" id="A0A934MCP2"/>
<comment type="cofactor">
    <cofactor evidence="2">
        <name>[4Fe-4S] cluster</name>
        <dbReference type="ChEBI" id="CHEBI:49883"/>
    </cofactor>
</comment>
<dbReference type="CDD" id="cd04734">
    <property type="entry name" value="OYE_like_3_FMN"/>
    <property type="match status" value="1"/>
</dbReference>
<name>A0A934MCP2_9HYPH</name>
<dbReference type="Proteomes" id="UP000609531">
    <property type="component" value="Unassembled WGS sequence"/>
</dbReference>
<evidence type="ECO:0000256" key="3">
    <source>
        <dbReference type="ARBA" id="ARBA00011048"/>
    </source>
</evidence>
<dbReference type="GO" id="GO:0016491">
    <property type="term" value="F:oxidoreductase activity"/>
    <property type="evidence" value="ECO:0007669"/>
    <property type="project" value="UniProtKB-KW"/>
</dbReference>
<evidence type="ECO:0000256" key="2">
    <source>
        <dbReference type="ARBA" id="ARBA00001966"/>
    </source>
</evidence>
<dbReference type="PRINTS" id="PR00368">
    <property type="entry name" value="FADPNR"/>
</dbReference>
<protein>
    <submittedName>
        <fullName evidence="12">NADH:flavin oxidoreductase</fullName>
    </submittedName>
</protein>
<dbReference type="SUPFAM" id="SSF51395">
    <property type="entry name" value="FMN-linked oxidoreductases"/>
    <property type="match status" value="1"/>
</dbReference>
<evidence type="ECO:0000259" key="10">
    <source>
        <dbReference type="Pfam" id="PF00724"/>
    </source>
</evidence>
<dbReference type="InterPro" id="IPR001155">
    <property type="entry name" value="OxRdtase_FMN_N"/>
</dbReference>
<keyword evidence="5" id="KW-0288">FMN</keyword>
<dbReference type="InterPro" id="IPR013785">
    <property type="entry name" value="Aldolase_TIM"/>
</dbReference>
<gene>
    <name evidence="12" type="ORF">JCR33_07280</name>
</gene>
<dbReference type="GO" id="GO:0010181">
    <property type="term" value="F:FMN binding"/>
    <property type="evidence" value="ECO:0007669"/>
    <property type="project" value="InterPro"/>
</dbReference>
<feature type="domain" description="NADH:flavin oxidoreductase/NADH oxidase N-terminal" evidence="10">
    <location>
        <begin position="7"/>
        <end position="340"/>
    </location>
</feature>
<dbReference type="InterPro" id="IPR023753">
    <property type="entry name" value="FAD/NAD-binding_dom"/>
</dbReference>
<dbReference type="InterPro" id="IPR036188">
    <property type="entry name" value="FAD/NAD-bd_sf"/>
</dbReference>
<evidence type="ECO:0000313" key="12">
    <source>
        <dbReference type="EMBL" id="MBJ3775482.1"/>
    </source>
</evidence>
<dbReference type="EMBL" id="JAEKJA010000005">
    <property type="protein sequence ID" value="MBJ3775482.1"/>
    <property type="molecule type" value="Genomic_DNA"/>
</dbReference>
<evidence type="ECO:0000259" key="11">
    <source>
        <dbReference type="Pfam" id="PF07992"/>
    </source>
</evidence>
<keyword evidence="13" id="KW-1185">Reference proteome</keyword>
<comment type="caution">
    <text evidence="12">The sequence shown here is derived from an EMBL/GenBank/DDBJ whole genome shotgun (WGS) entry which is preliminary data.</text>
</comment>
<dbReference type="GO" id="GO:0046872">
    <property type="term" value="F:metal ion binding"/>
    <property type="evidence" value="ECO:0007669"/>
    <property type="project" value="UniProtKB-KW"/>
</dbReference>
<keyword evidence="7" id="KW-0560">Oxidoreductase</keyword>
<dbReference type="PANTHER" id="PTHR42917:SF2">
    <property type="entry name" value="2,4-DIENOYL-COA REDUCTASE [(2E)-ENOYL-COA-PRODUCING]"/>
    <property type="match status" value="1"/>
</dbReference>
<proteinExistence type="inferred from homology"/>
<reference evidence="12" key="1">
    <citation type="submission" date="2020-12" db="EMBL/GenBank/DDBJ databases">
        <title>Bacterial taxonomy.</title>
        <authorList>
            <person name="Pan X."/>
        </authorList>
    </citation>
    <scope>NUCLEOTIDE SEQUENCE</scope>
    <source>
        <strain evidence="12">B2012</strain>
    </source>
</reference>
<keyword evidence="6" id="KW-0479">Metal-binding</keyword>
<dbReference type="PANTHER" id="PTHR42917">
    <property type="entry name" value="2,4-DIENOYL-COA REDUCTASE"/>
    <property type="match status" value="1"/>
</dbReference>
<dbReference type="RefSeq" id="WP_198881524.1">
    <property type="nucleotide sequence ID" value="NZ_JAEKJA010000005.1"/>
</dbReference>
<accession>A0A934MCP2</accession>
<evidence type="ECO:0000256" key="9">
    <source>
        <dbReference type="ARBA" id="ARBA00023014"/>
    </source>
</evidence>